<dbReference type="InterPro" id="IPR036869">
    <property type="entry name" value="J_dom_sf"/>
</dbReference>
<keyword evidence="3" id="KW-0256">Endoplasmic reticulum</keyword>
<gene>
    <name evidence="5" type="ORF">METZ01_LOCUS253995</name>
</gene>
<dbReference type="Gene3D" id="1.10.287.110">
    <property type="entry name" value="DnaJ domain"/>
    <property type="match status" value="1"/>
</dbReference>
<dbReference type="CDD" id="cd07316">
    <property type="entry name" value="terB_like_DjlA"/>
    <property type="match status" value="1"/>
</dbReference>
<dbReference type="Pfam" id="PF05099">
    <property type="entry name" value="TerB"/>
    <property type="match status" value="1"/>
</dbReference>
<dbReference type="SUPFAM" id="SSF158682">
    <property type="entry name" value="TerB-like"/>
    <property type="match status" value="1"/>
</dbReference>
<dbReference type="InterPro" id="IPR029024">
    <property type="entry name" value="TerB-like"/>
</dbReference>
<dbReference type="SMART" id="SM00271">
    <property type="entry name" value="DnaJ"/>
    <property type="match status" value="1"/>
</dbReference>
<feature type="domain" description="J" evidence="4">
    <location>
        <begin position="120"/>
        <end position="184"/>
    </location>
</feature>
<dbReference type="CDD" id="cd06257">
    <property type="entry name" value="DnaJ"/>
    <property type="match status" value="1"/>
</dbReference>
<proteinExistence type="predicted"/>
<organism evidence="5">
    <name type="scientific">marine metagenome</name>
    <dbReference type="NCBI Taxonomy" id="408172"/>
    <lineage>
        <taxon>unclassified sequences</taxon>
        <taxon>metagenomes</taxon>
        <taxon>ecological metagenomes</taxon>
    </lineage>
</organism>
<keyword evidence="2" id="KW-0732">Signal</keyword>
<reference evidence="5" key="1">
    <citation type="submission" date="2018-05" db="EMBL/GenBank/DDBJ databases">
        <authorList>
            <person name="Lanie J.A."/>
            <person name="Ng W.-L."/>
            <person name="Kazmierczak K.M."/>
            <person name="Andrzejewski T.M."/>
            <person name="Davidsen T.M."/>
            <person name="Wayne K.J."/>
            <person name="Tettelin H."/>
            <person name="Glass J.I."/>
            <person name="Rusch D."/>
            <person name="Podicherti R."/>
            <person name="Tsui H.-C.T."/>
            <person name="Winkler M.E."/>
        </authorList>
    </citation>
    <scope>NUCLEOTIDE SEQUENCE</scope>
</reference>
<evidence type="ECO:0000256" key="2">
    <source>
        <dbReference type="ARBA" id="ARBA00022729"/>
    </source>
</evidence>
<dbReference type="InterPro" id="IPR001623">
    <property type="entry name" value="DnaJ_domain"/>
</dbReference>
<dbReference type="PROSITE" id="PS50076">
    <property type="entry name" value="DNAJ_2"/>
    <property type="match status" value="1"/>
</dbReference>
<evidence type="ECO:0000259" key="4">
    <source>
        <dbReference type="PROSITE" id="PS50076"/>
    </source>
</evidence>
<name>A0A382IR45_9ZZZZ</name>
<accession>A0A382IR45</accession>
<dbReference type="PRINTS" id="PR00625">
    <property type="entry name" value="JDOMAIN"/>
</dbReference>
<dbReference type="Pfam" id="PF00226">
    <property type="entry name" value="DnaJ"/>
    <property type="match status" value="1"/>
</dbReference>
<dbReference type="GO" id="GO:0051787">
    <property type="term" value="F:misfolded protein binding"/>
    <property type="evidence" value="ECO:0007669"/>
    <property type="project" value="TreeGrafter"/>
</dbReference>
<feature type="non-terminal residue" evidence="5">
    <location>
        <position position="1"/>
    </location>
</feature>
<dbReference type="InterPro" id="IPR051727">
    <property type="entry name" value="DnaJ_C3_Co-chaperones"/>
</dbReference>
<protein>
    <recommendedName>
        <fullName evidence="4">J domain-containing protein</fullName>
    </recommendedName>
</protein>
<dbReference type="EMBL" id="UINC01068479">
    <property type="protein sequence ID" value="SVC01141.1"/>
    <property type="molecule type" value="Genomic_DNA"/>
</dbReference>
<evidence type="ECO:0000256" key="3">
    <source>
        <dbReference type="ARBA" id="ARBA00022824"/>
    </source>
</evidence>
<dbReference type="GO" id="GO:0051087">
    <property type="term" value="F:protein-folding chaperone binding"/>
    <property type="evidence" value="ECO:0007669"/>
    <property type="project" value="TreeGrafter"/>
</dbReference>
<dbReference type="PANTHER" id="PTHR44140">
    <property type="entry name" value="LD25575P"/>
    <property type="match status" value="1"/>
</dbReference>
<dbReference type="AlphaFoldDB" id="A0A382IR45"/>
<dbReference type="GO" id="GO:0034975">
    <property type="term" value="P:protein folding in endoplasmic reticulum"/>
    <property type="evidence" value="ECO:0007669"/>
    <property type="project" value="TreeGrafter"/>
</dbReference>
<dbReference type="PANTHER" id="PTHR44140:SF2">
    <property type="entry name" value="LD25575P"/>
    <property type="match status" value="1"/>
</dbReference>
<dbReference type="GO" id="GO:0005783">
    <property type="term" value="C:endoplasmic reticulum"/>
    <property type="evidence" value="ECO:0007669"/>
    <property type="project" value="UniProtKB-SubCell"/>
</dbReference>
<evidence type="ECO:0000313" key="5">
    <source>
        <dbReference type="EMBL" id="SVC01141.1"/>
    </source>
</evidence>
<dbReference type="SUPFAM" id="SSF46565">
    <property type="entry name" value="Chaperone J-domain"/>
    <property type="match status" value="1"/>
</dbReference>
<comment type="subcellular location">
    <subcellularLocation>
        <location evidence="1">Endoplasmic reticulum</location>
    </subcellularLocation>
</comment>
<sequence>TLTAKLAKADGVVTQDEIKVFKEKFKIPPDEEEQVRKIFNEAQKTVYGFESIAQQVGELFHDSHEVLEEILNNLFYVAEADGKISESELSFLKTVSSIFKFDENTFQRIYQAQLNDKESDPYKVLGVKRTDNEETIKKTWIKLTKEHHPDNLVAKGMPPEFIEQATKEIASINTAYDKINKERDVN</sequence>
<dbReference type="InterPro" id="IPR007791">
    <property type="entry name" value="DjlA_N"/>
</dbReference>
<dbReference type="Gene3D" id="1.10.3680.10">
    <property type="entry name" value="TerB-like"/>
    <property type="match status" value="1"/>
</dbReference>
<evidence type="ECO:0000256" key="1">
    <source>
        <dbReference type="ARBA" id="ARBA00004240"/>
    </source>
</evidence>